<accession>A0A1H0JYI1</accession>
<dbReference type="PANTHER" id="PTHR37826:SF2">
    <property type="entry name" value="ZINC-RIBBON DOMAIN-CONTAINING PROTEIN"/>
    <property type="match status" value="1"/>
</dbReference>
<reference evidence="3" key="1">
    <citation type="submission" date="2016-10" db="EMBL/GenBank/DDBJ databases">
        <authorList>
            <person name="Varghese N."/>
            <person name="Submissions S."/>
        </authorList>
    </citation>
    <scope>NUCLEOTIDE SEQUENCE [LARGE SCALE GENOMIC DNA]</scope>
    <source>
        <strain evidence="3">DSM 19110</strain>
    </source>
</reference>
<dbReference type="GO" id="GO:0008233">
    <property type="term" value="F:peptidase activity"/>
    <property type="evidence" value="ECO:0007669"/>
    <property type="project" value="UniProtKB-KW"/>
</dbReference>
<dbReference type="InterPro" id="IPR033880">
    <property type="entry name" value="SPFH_YdjI"/>
</dbReference>
<name>A0A1H0JYI1_9SPHI</name>
<dbReference type="RefSeq" id="WP_074612651.1">
    <property type="nucleotide sequence ID" value="NZ_FNGY01000015.1"/>
</dbReference>
<gene>
    <name evidence="2" type="ORF">SAMN05421820_115112</name>
</gene>
<evidence type="ECO:0000313" key="3">
    <source>
        <dbReference type="Proteomes" id="UP000183200"/>
    </source>
</evidence>
<dbReference type="Pfam" id="PF13421">
    <property type="entry name" value="Band_7_1"/>
    <property type="match status" value="1"/>
</dbReference>
<dbReference type="CDD" id="cd03408">
    <property type="entry name" value="SPFH_like_u1"/>
    <property type="match status" value="1"/>
</dbReference>
<dbReference type="PANTHER" id="PTHR37826">
    <property type="entry name" value="FLOTILLIN BAND_7_5 DOMAIN PROTEIN"/>
    <property type="match status" value="1"/>
</dbReference>
<dbReference type="EMBL" id="FNGY01000015">
    <property type="protein sequence ID" value="SDO48579.1"/>
    <property type="molecule type" value="Genomic_DNA"/>
</dbReference>
<sequence>MALPFIEIIESVSPHPNMLMWKFADADQEIKNGAVLTVRESQQALLLNEGQLADVFPAGKHTLKTENIPILSRLKGWKYGFESPYKADIYFFNTHQFVNLRWGTPSPVLMRDLNFGQVRIRAYGNYNIRIKDIGLFFKEYAGTYPNLSIAELELQLRDFIAPKFAEVLAGAKIAVMDVAGNISGLNEKIQPSIQSFFTGFGLEITQFTVSSVTLPEEVLRHYDQVTGMNMVTDIDKFSQFSIATAISNENNGMADVTRQGMAMGMIMNINPSATPQQKAGQTEDIPGRLKNLKDLFSMELITETEYTAKKEELLKLL</sequence>
<evidence type="ECO:0000313" key="2">
    <source>
        <dbReference type="EMBL" id="SDO48579.1"/>
    </source>
</evidence>
<organism evidence="2 3">
    <name type="scientific">Pedobacter steynii</name>
    <dbReference type="NCBI Taxonomy" id="430522"/>
    <lineage>
        <taxon>Bacteria</taxon>
        <taxon>Pseudomonadati</taxon>
        <taxon>Bacteroidota</taxon>
        <taxon>Sphingobacteriia</taxon>
        <taxon>Sphingobacteriales</taxon>
        <taxon>Sphingobacteriaceae</taxon>
        <taxon>Pedobacter</taxon>
    </lineage>
</organism>
<keyword evidence="2" id="KW-0378">Hydrolase</keyword>
<evidence type="ECO:0000259" key="1">
    <source>
        <dbReference type="Pfam" id="PF13421"/>
    </source>
</evidence>
<dbReference type="STRING" id="430522.BFS30_22575"/>
<dbReference type="GO" id="GO:0006508">
    <property type="term" value="P:proteolysis"/>
    <property type="evidence" value="ECO:0007669"/>
    <property type="project" value="UniProtKB-KW"/>
</dbReference>
<feature type="domain" description="SPFH" evidence="1">
    <location>
        <begin position="20"/>
        <end position="229"/>
    </location>
</feature>
<dbReference type="InterPro" id="IPR036013">
    <property type="entry name" value="Band_7/SPFH_dom_sf"/>
</dbReference>
<dbReference type="Proteomes" id="UP000183200">
    <property type="component" value="Unassembled WGS sequence"/>
</dbReference>
<keyword evidence="2" id="KW-0645">Protease</keyword>
<dbReference type="SUPFAM" id="SSF117892">
    <property type="entry name" value="Band 7/SPFH domain"/>
    <property type="match status" value="1"/>
</dbReference>
<proteinExistence type="predicted"/>
<protein>
    <submittedName>
        <fullName evidence="2">Membrane protease subunit, stomatin/prohibitin family, contains C-terminal Zn-ribbon domain</fullName>
    </submittedName>
</protein>
<keyword evidence="3" id="KW-1185">Reference proteome</keyword>
<dbReference type="AlphaFoldDB" id="A0A1H0JYI1"/>
<dbReference type="OrthoDB" id="9764015at2"/>